<evidence type="ECO:0000313" key="2">
    <source>
        <dbReference type="Proteomes" id="UP000479000"/>
    </source>
</evidence>
<dbReference type="AlphaFoldDB" id="A0A6H5HP07"/>
<dbReference type="OrthoDB" id="196717at2759"/>
<organism evidence="1 2">
    <name type="scientific">Nesidiocoris tenuis</name>
    <dbReference type="NCBI Taxonomy" id="355587"/>
    <lineage>
        <taxon>Eukaryota</taxon>
        <taxon>Metazoa</taxon>
        <taxon>Ecdysozoa</taxon>
        <taxon>Arthropoda</taxon>
        <taxon>Hexapoda</taxon>
        <taxon>Insecta</taxon>
        <taxon>Pterygota</taxon>
        <taxon>Neoptera</taxon>
        <taxon>Paraneoptera</taxon>
        <taxon>Hemiptera</taxon>
        <taxon>Heteroptera</taxon>
        <taxon>Panheteroptera</taxon>
        <taxon>Cimicomorpha</taxon>
        <taxon>Miridae</taxon>
        <taxon>Dicyphina</taxon>
        <taxon>Nesidiocoris</taxon>
    </lineage>
</organism>
<protein>
    <submittedName>
        <fullName evidence="1">Uncharacterized protein</fullName>
    </submittedName>
</protein>
<name>A0A6H5HP07_9HEMI</name>
<evidence type="ECO:0000313" key="1">
    <source>
        <dbReference type="EMBL" id="CAB0018586.1"/>
    </source>
</evidence>
<accession>A0A6H5HP07</accession>
<dbReference type="EMBL" id="CADCXU010033019">
    <property type="protein sequence ID" value="CAB0018586.1"/>
    <property type="molecule type" value="Genomic_DNA"/>
</dbReference>
<dbReference type="Proteomes" id="UP000479000">
    <property type="component" value="Unassembled WGS sequence"/>
</dbReference>
<reference evidence="1 2" key="1">
    <citation type="submission" date="2020-02" db="EMBL/GenBank/DDBJ databases">
        <authorList>
            <person name="Ferguson B K."/>
        </authorList>
    </citation>
    <scope>NUCLEOTIDE SEQUENCE [LARGE SCALE GENOMIC DNA]</scope>
</reference>
<keyword evidence="2" id="KW-1185">Reference proteome</keyword>
<proteinExistence type="predicted"/>
<sequence length="256" mass="29452">MVNKLDSSNNQWCVDNTQYFHILKHGGRRTADGVRRTAYGGRRTADGQKIFIADLDSTPLETRLNANQEHRCLGQKYQKIHYSNFKIRPKSKNASLNGSIVIVLKSRIGTELQKKLFLKHICSESLPEQVSVCPIVCYLRTTGSKFTLEEKIAIREPDRYSPALEGLLLKVKANQCSRVKCSWAYALPTQPTHEPRFMLRIFQNQCVLYFMFFRPQKWTELSVFGLNCLFCRRSGLRTSNCHTISWKATTRISAPE</sequence>
<gene>
    <name evidence="1" type="ORF">NTEN_LOCUS22415</name>
</gene>